<comment type="caution">
    <text evidence="1">The sequence shown here is derived from an EMBL/GenBank/DDBJ whole genome shotgun (WGS) entry which is preliminary data.</text>
</comment>
<dbReference type="InParanoid" id="A0A0V0YP49"/>
<dbReference type="Proteomes" id="UP000054776">
    <property type="component" value="Unassembled WGS sequence"/>
</dbReference>
<evidence type="ECO:0000313" key="1">
    <source>
        <dbReference type="EMBL" id="KRY02121.1"/>
    </source>
</evidence>
<dbReference type="EMBL" id="JYDH01006578">
    <property type="protein sequence ID" value="KRY02121.1"/>
    <property type="molecule type" value="Genomic_DNA"/>
</dbReference>
<name>A0A0V0YP49_TRISP</name>
<feature type="non-terminal residue" evidence="1">
    <location>
        <position position="1"/>
    </location>
</feature>
<feature type="non-terminal residue" evidence="1">
    <location>
        <position position="42"/>
    </location>
</feature>
<organism evidence="1 2">
    <name type="scientific">Trichinella spiralis</name>
    <name type="common">Trichina worm</name>
    <dbReference type="NCBI Taxonomy" id="6334"/>
    <lineage>
        <taxon>Eukaryota</taxon>
        <taxon>Metazoa</taxon>
        <taxon>Ecdysozoa</taxon>
        <taxon>Nematoda</taxon>
        <taxon>Enoplea</taxon>
        <taxon>Dorylaimia</taxon>
        <taxon>Trichinellida</taxon>
        <taxon>Trichinellidae</taxon>
        <taxon>Trichinella</taxon>
    </lineage>
</organism>
<keyword evidence="2" id="KW-1185">Reference proteome</keyword>
<dbReference type="AlphaFoldDB" id="A0A0V0YP49"/>
<proteinExistence type="predicted"/>
<dbReference type="OrthoDB" id="10320117at2759"/>
<protein>
    <submittedName>
        <fullName evidence="1">Uncharacterized protein</fullName>
    </submittedName>
</protein>
<sequence length="42" mass="4637">LQANMSSFIHGTSVLTLQLKRSNDKEHADEAFLSFQILSVCG</sequence>
<accession>A0A0V0YP49</accession>
<reference evidence="1 2" key="1">
    <citation type="submission" date="2015-01" db="EMBL/GenBank/DDBJ databases">
        <title>Evolution of Trichinella species and genotypes.</title>
        <authorList>
            <person name="Korhonen P.K."/>
            <person name="Edoardo P."/>
            <person name="Giuseppe L.R."/>
            <person name="Gasser R.B."/>
        </authorList>
    </citation>
    <scope>NUCLEOTIDE SEQUENCE [LARGE SCALE GENOMIC DNA]</scope>
    <source>
        <strain evidence="1">ISS3</strain>
    </source>
</reference>
<evidence type="ECO:0000313" key="2">
    <source>
        <dbReference type="Proteomes" id="UP000054776"/>
    </source>
</evidence>
<gene>
    <name evidence="1" type="ORF">T01_7345</name>
</gene>